<proteinExistence type="predicted"/>
<dbReference type="STRING" id="155974.SAMN04487818_11158"/>
<dbReference type="Gene3D" id="1.25.40.10">
    <property type="entry name" value="Tetratricopeptide repeat domain"/>
    <property type="match status" value="1"/>
</dbReference>
<protein>
    <submittedName>
        <fullName evidence="1">Uncharacterized protein</fullName>
    </submittedName>
</protein>
<reference evidence="2" key="1">
    <citation type="submission" date="2016-10" db="EMBL/GenBank/DDBJ databases">
        <authorList>
            <person name="Varghese N."/>
            <person name="Submissions S."/>
        </authorList>
    </citation>
    <scope>NUCLEOTIDE SEQUENCE [LARGE SCALE GENOMIC DNA]</scope>
    <source>
        <strain evidence="2">DSM 44260</strain>
    </source>
</reference>
<keyword evidence="2" id="KW-1185">Reference proteome</keyword>
<dbReference type="EMBL" id="FOGI01000011">
    <property type="protein sequence ID" value="SES35888.1"/>
    <property type="molecule type" value="Genomic_DNA"/>
</dbReference>
<dbReference type="SUPFAM" id="SSF48452">
    <property type="entry name" value="TPR-like"/>
    <property type="match status" value="1"/>
</dbReference>
<organism evidence="1 2">
    <name type="scientific">Actinokineospora terrae</name>
    <dbReference type="NCBI Taxonomy" id="155974"/>
    <lineage>
        <taxon>Bacteria</taxon>
        <taxon>Bacillati</taxon>
        <taxon>Actinomycetota</taxon>
        <taxon>Actinomycetes</taxon>
        <taxon>Pseudonocardiales</taxon>
        <taxon>Pseudonocardiaceae</taxon>
        <taxon>Actinokineospora</taxon>
    </lineage>
</organism>
<dbReference type="AlphaFoldDB" id="A0A1H9WPN6"/>
<gene>
    <name evidence="1" type="ORF">SAMN04487818_11158</name>
</gene>
<accession>A0A1H9WPN6</accession>
<dbReference type="InterPro" id="IPR011990">
    <property type="entry name" value="TPR-like_helical_dom_sf"/>
</dbReference>
<evidence type="ECO:0000313" key="1">
    <source>
        <dbReference type="EMBL" id="SES35888.1"/>
    </source>
</evidence>
<dbReference type="Proteomes" id="UP000199051">
    <property type="component" value="Unassembled WGS sequence"/>
</dbReference>
<sequence length="349" mass="37703">MTPPRPSTPRAQSWAARRLAGVPGPFTPTVAAHVLDTSHDHTRRLLDMLLVDRTLRHANSCGHDHCYETTATAPPQPHADTRIGTRRAVLWWQAAARAAAGVLDPGHRLVTPASRAVLPPGSVSEAAQFHDHHQAQAWFNHAAPALLQCLRAATDPDHLTDTTIAAAIPRIADAMLPWARLHLPTDSAHLAITVHTAAHLSARGLGDQPIIDTMTLRLARAHLDIGDATTAAALIDTTSTKDPVRVGEVMILAALVIDTRGDHALAHERLILAVNHHQHNDDPRGEATALTELGALHLRQHRPHDARVVLERAHALLVTRTRPSTWAITRVTALLSAASTSIDTMLTQP</sequence>
<evidence type="ECO:0000313" key="2">
    <source>
        <dbReference type="Proteomes" id="UP000199051"/>
    </source>
</evidence>
<name>A0A1H9WPN6_9PSEU</name>